<protein>
    <submittedName>
        <fullName evidence="2">Uncharacterized protein</fullName>
    </submittedName>
</protein>
<feature type="compositionally biased region" description="Polar residues" evidence="1">
    <location>
        <begin position="101"/>
        <end position="118"/>
    </location>
</feature>
<reference evidence="2 3" key="1">
    <citation type="submission" date="2020-10" db="EMBL/GenBank/DDBJ databases">
        <title>Sequencing the genomes of 1000 actinobacteria strains.</title>
        <authorList>
            <person name="Klenk H.-P."/>
        </authorList>
    </citation>
    <scope>NUCLEOTIDE SEQUENCE [LARGE SCALE GENOMIC DNA]</scope>
    <source>
        <strain evidence="2 3">DSM 7307</strain>
    </source>
</reference>
<dbReference type="EMBL" id="JADBEC010000001">
    <property type="protein sequence ID" value="MBE1506177.1"/>
    <property type="molecule type" value="Genomic_DNA"/>
</dbReference>
<sequence>MADHSTIDVKILRRIGWDHWDPIGVRQVDDQAWRTTAANEYDSYLLHAANMLLHGSMPAAVATYLEEIVVIKMGLGPVNDAIQGAALQTVNAIAAYLQSRSTKAHTTSDDVYTDTSNRAPDPAASRNGRLAGLSRTDDL</sequence>
<dbReference type="RefSeq" id="WP_246517202.1">
    <property type="nucleotide sequence ID" value="NZ_BAAAVL010000005.1"/>
</dbReference>
<gene>
    <name evidence="2" type="ORF">H4W29_003358</name>
</gene>
<evidence type="ECO:0000313" key="2">
    <source>
        <dbReference type="EMBL" id="MBE1506177.1"/>
    </source>
</evidence>
<keyword evidence="3" id="KW-1185">Reference proteome</keyword>
<organism evidence="2 3">
    <name type="scientific">Rhizobium viscosum</name>
    <name type="common">Arthrobacter viscosus</name>
    <dbReference type="NCBI Taxonomy" id="1673"/>
    <lineage>
        <taxon>Bacteria</taxon>
        <taxon>Pseudomonadati</taxon>
        <taxon>Pseudomonadota</taxon>
        <taxon>Alphaproteobacteria</taxon>
        <taxon>Hyphomicrobiales</taxon>
        <taxon>Rhizobiaceae</taxon>
        <taxon>Rhizobium/Agrobacterium group</taxon>
        <taxon>Rhizobium</taxon>
    </lineage>
</organism>
<name>A0ABR9ISL8_RHIVS</name>
<evidence type="ECO:0000313" key="3">
    <source>
        <dbReference type="Proteomes" id="UP000620262"/>
    </source>
</evidence>
<accession>A0ABR9ISL8</accession>
<dbReference type="Proteomes" id="UP000620262">
    <property type="component" value="Unassembled WGS sequence"/>
</dbReference>
<evidence type="ECO:0000256" key="1">
    <source>
        <dbReference type="SAM" id="MobiDB-lite"/>
    </source>
</evidence>
<proteinExistence type="predicted"/>
<feature type="region of interest" description="Disordered" evidence="1">
    <location>
        <begin position="101"/>
        <end position="139"/>
    </location>
</feature>
<comment type="caution">
    <text evidence="2">The sequence shown here is derived from an EMBL/GenBank/DDBJ whole genome shotgun (WGS) entry which is preliminary data.</text>
</comment>